<gene>
    <name evidence="3" type="ORF">BED47_15690</name>
</gene>
<keyword evidence="1" id="KW-0489">Methyltransferase</keyword>
<reference evidence="3 4" key="1">
    <citation type="submission" date="2016-07" db="EMBL/GenBank/DDBJ databases">
        <authorList>
            <person name="Townsley L."/>
            <person name="Shank E.A."/>
        </authorList>
    </citation>
    <scope>NUCLEOTIDE SEQUENCE [LARGE SCALE GENOMIC DNA]</scope>
    <source>
        <strain evidence="3 4">CH01</strain>
    </source>
</reference>
<dbReference type="InterPro" id="IPR029063">
    <property type="entry name" value="SAM-dependent_MTases_sf"/>
</dbReference>
<comment type="caution">
    <text evidence="3">The sequence shown here is derived from an EMBL/GenBank/DDBJ whole genome shotgun (WGS) entry which is preliminary data.</text>
</comment>
<sequence length="222" mass="25872">MDSWIFHSPIFEFDGTKPSIRQHSAWKGHAKFAYDLVQFVKPKKIVELGTHFGFSFFCFCQSVKDHNLSCECFAVDTWQGDPHSGLYSNEVFDTVHEVVQKHYQKEAKMLRKSFDEAIQNFEDNTIDILHIDGFHTFEAVLHDYNTWLPKVSIEGIVLIHDTEVRIQDFGVYKFWEGIKQQLPSFEFIHSHGLGVLFPKGCNEKFKSVFSDLTNLQNHYSNE</sequence>
<dbReference type="Gene3D" id="3.40.50.150">
    <property type="entry name" value="Vaccinia Virus protein VP39"/>
    <property type="match status" value="1"/>
</dbReference>
<name>A0ABX2ZJJ4_9BACI</name>
<dbReference type="EMBL" id="MDKC01000037">
    <property type="protein sequence ID" value="ODG89848.1"/>
    <property type="molecule type" value="Genomic_DNA"/>
</dbReference>
<keyword evidence="4" id="KW-1185">Reference proteome</keyword>
<evidence type="ECO:0000256" key="2">
    <source>
        <dbReference type="ARBA" id="ARBA00022679"/>
    </source>
</evidence>
<protein>
    <recommendedName>
        <fullName evidence="5">Class I SAM-dependent methyltransferase</fullName>
    </recommendedName>
</protein>
<dbReference type="RefSeq" id="WP_069035600.1">
    <property type="nucleotide sequence ID" value="NZ_MDKC01000037.1"/>
</dbReference>
<evidence type="ECO:0000313" key="3">
    <source>
        <dbReference type="EMBL" id="ODG89848.1"/>
    </source>
</evidence>
<accession>A0ABX2ZJJ4</accession>
<dbReference type="SUPFAM" id="SSF53335">
    <property type="entry name" value="S-adenosyl-L-methionine-dependent methyltransferases"/>
    <property type="match status" value="1"/>
</dbReference>
<organism evidence="3 4">
    <name type="scientific">Gottfriedia luciferensis</name>
    <dbReference type="NCBI Taxonomy" id="178774"/>
    <lineage>
        <taxon>Bacteria</taxon>
        <taxon>Bacillati</taxon>
        <taxon>Bacillota</taxon>
        <taxon>Bacilli</taxon>
        <taxon>Bacillales</taxon>
        <taxon>Bacillaceae</taxon>
        <taxon>Gottfriedia</taxon>
    </lineage>
</organism>
<proteinExistence type="predicted"/>
<keyword evidence="2" id="KW-0808">Transferase</keyword>
<dbReference type="PANTHER" id="PTHR40048:SF1">
    <property type="entry name" value="RHAMNOSYL O-METHYLTRANSFERASE"/>
    <property type="match status" value="1"/>
</dbReference>
<dbReference type="Pfam" id="PF13578">
    <property type="entry name" value="Methyltransf_24"/>
    <property type="match status" value="1"/>
</dbReference>
<evidence type="ECO:0000256" key="1">
    <source>
        <dbReference type="ARBA" id="ARBA00022603"/>
    </source>
</evidence>
<dbReference type="Proteomes" id="UP000094580">
    <property type="component" value="Unassembled WGS sequence"/>
</dbReference>
<evidence type="ECO:0008006" key="5">
    <source>
        <dbReference type="Google" id="ProtNLM"/>
    </source>
</evidence>
<dbReference type="PANTHER" id="PTHR40048">
    <property type="entry name" value="RHAMNOSYL O-METHYLTRANSFERASE"/>
    <property type="match status" value="1"/>
</dbReference>
<evidence type="ECO:0000313" key="4">
    <source>
        <dbReference type="Proteomes" id="UP000094580"/>
    </source>
</evidence>